<name>A0AA35Z1J8_LACSI</name>
<keyword evidence="3" id="KW-1185">Reference proteome</keyword>
<evidence type="ECO:0000313" key="2">
    <source>
        <dbReference type="EMBL" id="CAI9284056.1"/>
    </source>
</evidence>
<dbReference type="PANTHER" id="PTHR34835">
    <property type="entry name" value="OS07G0283600 PROTEIN-RELATED"/>
    <property type="match status" value="1"/>
</dbReference>
<sequence>MDSRKNDNKMKKERKMVEKNVRDKKVKVKGKKVTGSQDKCKEGKIGTEFQRLSTCMSPNSLYLAIKSLSKNQREMVCNMGFGSFLGMKIDSLPGKLAYFVVDSFTTSSCSIRVKSGEVAITNEAVEAMFGLPNKGLDFKTLDECDNNDPLLEAWKGQYGKGNYYNGNYLKNIRKTNVTDEMFKLNFLTLFINTFAEIETMGS</sequence>
<proteinExistence type="predicted"/>
<feature type="region of interest" description="Disordered" evidence="1">
    <location>
        <begin position="1"/>
        <end position="37"/>
    </location>
</feature>
<dbReference type="PANTHER" id="PTHR34835:SF90">
    <property type="entry name" value="AMINOTRANSFERASE-LIKE PLANT MOBILE DOMAIN-CONTAINING PROTEIN"/>
    <property type="match status" value="1"/>
</dbReference>
<gene>
    <name evidence="2" type="ORF">LSALG_LOCUS23610</name>
</gene>
<accession>A0AA35Z1J8</accession>
<protein>
    <submittedName>
        <fullName evidence="2">Uncharacterized protein</fullName>
    </submittedName>
</protein>
<dbReference type="Proteomes" id="UP001177003">
    <property type="component" value="Chromosome 5"/>
</dbReference>
<dbReference type="AlphaFoldDB" id="A0AA35Z1J8"/>
<reference evidence="2" key="1">
    <citation type="submission" date="2023-04" db="EMBL/GenBank/DDBJ databases">
        <authorList>
            <person name="Vijverberg K."/>
            <person name="Xiong W."/>
            <person name="Schranz E."/>
        </authorList>
    </citation>
    <scope>NUCLEOTIDE SEQUENCE</scope>
</reference>
<evidence type="ECO:0000313" key="3">
    <source>
        <dbReference type="Proteomes" id="UP001177003"/>
    </source>
</evidence>
<organism evidence="2 3">
    <name type="scientific">Lactuca saligna</name>
    <name type="common">Willowleaf lettuce</name>
    <dbReference type="NCBI Taxonomy" id="75948"/>
    <lineage>
        <taxon>Eukaryota</taxon>
        <taxon>Viridiplantae</taxon>
        <taxon>Streptophyta</taxon>
        <taxon>Embryophyta</taxon>
        <taxon>Tracheophyta</taxon>
        <taxon>Spermatophyta</taxon>
        <taxon>Magnoliopsida</taxon>
        <taxon>eudicotyledons</taxon>
        <taxon>Gunneridae</taxon>
        <taxon>Pentapetalae</taxon>
        <taxon>asterids</taxon>
        <taxon>campanulids</taxon>
        <taxon>Asterales</taxon>
        <taxon>Asteraceae</taxon>
        <taxon>Cichorioideae</taxon>
        <taxon>Cichorieae</taxon>
        <taxon>Lactucinae</taxon>
        <taxon>Lactuca</taxon>
    </lineage>
</organism>
<dbReference type="EMBL" id="OX465081">
    <property type="protein sequence ID" value="CAI9284056.1"/>
    <property type="molecule type" value="Genomic_DNA"/>
</dbReference>
<evidence type="ECO:0000256" key="1">
    <source>
        <dbReference type="SAM" id="MobiDB-lite"/>
    </source>
</evidence>
<feature type="compositionally biased region" description="Basic and acidic residues" evidence="1">
    <location>
        <begin position="1"/>
        <end position="23"/>
    </location>
</feature>